<feature type="compositionally biased region" description="Polar residues" evidence="1">
    <location>
        <begin position="1"/>
        <end position="17"/>
    </location>
</feature>
<gene>
    <name evidence="2" type="ORF">A1Q1_01493</name>
</gene>
<protein>
    <submittedName>
        <fullName evidence="2">Uncharacterized protein</fullName>
    </submittedName>
</protein>
<dbReference type="KEGG" id="tasa:A1Q1_01493"/>
<sequence>MGPIVNNSASQMRSPTRTTDDIGSATLSAASRALAIDHITDLVCAALDTPSLLSALRVNYAFFQSAGKALYRHLYLGCGAPLSGALVGNDTARRAMLNAYHPCEGQTWDEAFCLWKLSTISTAPERPVKGKGKPGKKAGVAAASPAVAEMKAALIAARLPPLPDKEIKSFIAHLVDRTIGALHSGPGRKRKTRNFKLQLLRYVRVLTVTSHHRCVCALWGAHVASFFPNVEVLRVVPNVSADGALIPACDGADVKPCPFLQVNAQKLVLRNLDRRGPPIPGHLSWSSPNLERVSLYLPLDGAECSLIPPPSLKGQFPGVKEINVVFHVWHGARVVDVLFPTKDPHLPDALLELLHSLTIPGRSANTKIKIHGIDTIALDLLGSFVVRADALMDTTAIDPAFSMPSAAGAQTLVSSLIGCVPLSYLSPEDEAFAKFVMDALRCDAATGFIRQLWHPGKGSPNAAEIKTAMRPNSNVSFGTLEEYFESKECEEDEQINSRGIAYIATRSAEYVQGSAVCHKWKRALA</sequence>
<proteinExistence type="predicted"/>
<accession>J5QW06</accession>
<dbReference type="EMBL" id="ALBS01000172">
    <property type="protein sequence ID" value="EJT49398.1"/>
    <property type="molecule type" value="Genomic_DNA"/>
</dbReference>
<evidence type="ECO:0000256" key="1">
    <source>
        <dbReference type="SAM" id="MobiDB-lite"/>
    </source>
</evidence>
<dbReference type="Proteomes" id="UP000002748">
    <property type="component" value="Unassembled WGS sequence"/>
</dbReference>
<dbReference type="GeneID" id="25985007"/>
<dbReference type="HOGENOM" id="CLU_518942_0_0_1"/>
<evidence type="ECO:0000313" key="2">
    <source>
        <dbReference type="EMBL" id="EJT49398.1"/>
    </source>
</evidence>
<name>J5QW06_TRIAS</name>
<comment type="caution">
    <text evidence="2">The sequence shown here is derived from an EMBL/GenBank/DDBJ whole genome shotgun (WGS) entry which is preliminary data.</text>
</comment>
<dbReference type="VEuPathDB" id="FungiDB:A1Q1_01493"/>
<organism evidence="2 3">
    <name type="scientific">Trichosporon asahii var. asahii (strain ATCC 90039 / CBS 2479 / JCM 2466 / KCTC 7840 / NBRC 103889/ NCYC 2677 / UAMH 7654)</name>
    <name type="common">Yeast</name>
    <dbReference type="NCBI Taxonomy" id="1186058"/>
    <lineage>
        <taxon>Eukaryota</taxon>
        <taxon>Fungi</taxon>
        <taxon>Dikarya</taxon>
        <taxon>Basidiomycota</taxon>
        <taxon>Agaricomycotina</taxon>
        <taxon>Tremellomycetes</taxon>
        <taxon>Trichosporonales</taxon>
        <taxon>Trichosporonaceae</taxon>
        <taxon>Trichosporon</taxon>
    </lineage>
</organism>
<dbReference type="AlphaFoldDB" id="J5QW06"/>
<dbReference type="RefSeq" id="XP_014180007.1">
    <property type="nucleotide sequence ID" value="XM_014324532.1"/>
</dbReference>
<reference evidence="2 3" key="1">
    <citation type="journal article" date="2012" name="Eukaryot. Cell">
        <title>Draft genome sequence of CBS 2479, the standard type strain of Trichosporon asahii.</title>
        <authorList>
            <person name="Yang R.Y."/>
            <person name="Li H.T."/>
            <person name="Zhu H."/>
            <person name="Zhou G.P."/>
            <person name="Wang M."/>
            <person name="Wang L."/>
        </authorList>
    </citation>
    <scope>NUCLEOTIDE SEQUENCE [LARGE SCALE GENOMIC DNA]</scope>
    <source>
        <strain evidence="3">ATCC 90039 / CBS 2479 / JCM 2466 / KCTC 7840 / NCYC 2677 / UAMH 7654</strain>
    </source>
</reference>
<evidence type="ECO:0000313" key="3">
    <source>
        <dbReference type="Proteomes" id="UP000002748"/>
    </source>
</evidence>
<feature type="region of interest" description="Disordered" evidence="1">
    <location>
        <begin position="1"/>
        <end position="21"/>
    </location>
</feature>